<evidence type="ECO:0000256" key="5">
    <source>
        <dbReference type="ARBA" id="ARBA00023004"/>
    </source>
</evidence>
<dbReference type="InterPro" id="IPR001041">
    <property type="entry name" value="2Fe-2S_ferredoxin-type"/>
</dbReference>
<dbReference type="PRINTS" id="PR00409">
    <property type="entry name" value="PHDIOXRDTASE"/>
</dbReference>
<dbReference type="Gene3D" id="3.10.20.30">
    <property type="match status" value="1"/>
</dbReference>
<keyword evidence="6" id="KW-0411">Iron-sulfur</keyword>
<proteinExistence type="predicted"/>
<dbReference type="InterPro" id="IPR006058">
    <property type="entry name" value="2Fe2S_fd_BS"/>
</dbReference>
<dbReference type="InterPro" id="IPR017938">
    <property type="entry name" value="Riboflavin_synthase-like_b-brl"/>
</dbReference>
<dbReference type="InterPro" id="IPR036010">
    <property type="entry name" value="2Fe-2S_ferredoxin-like_sf"/>
</dbReference>
<evidence type="ECO:0000256" key="2">
    <source>
        <dbReference type="ARBA" id="ARBA00022714"/>
    </source>
</evidence>
<dbReference type="RefSeq" id="WP_284307091.1">
    <property type="nucleotide sequence ID" value="NZ_BSPB01000006.1"/>
</dbReference>
<name>A0ABQ6C6E8_9BURK</name>
<dbReference type="SUPFAM" id="SSF52343">
    <property type="entry name" value="Ferredoxin reductase-like, C-terminal NADP-linked domain"/>
    <property type="match status" value="1"/>
</dbReference>
<feature type="domain" description="2Fe-2S ferredoxin-type" evidence="7">
    <location>
        <begin position="232"/>
        <end position="317"/>
    </location>
</feature>
<dbReference type="PANTHER" id="PTHR47354:SF1">
    <property type="entry name" value="CARNITINE MONOOXYGENASE REDUCTASE SUBUNIT"/>
    <property type="match status" value="1"/>
</dbReference>
<keyword evidence="10" id="KW-1185">Reference proteome</keyword>
<accession>A0ABQ6C6E8</accession>
<comment type="caution">
    <text evidence="9">The sequence shown here is derived from an EMBL/GenBank/DDBJ whole genome shotgun (WGS) entry which is preliminary data.</text>
</comment>
<dbReference type="CDD" id="cd06185">
    <property type="entry name" value="PDR_like"/>
    <property type="match status" value="1"/>
</dbReference>
<evidence type="ECO:0000313" key="10">
    <source>
        <dbReference type="Proteomes" id="UP001156903"/>
    </source>
</evidence>
<keyword evidence="4" id="KW-0560">Oxidoreductase</keyword>
<dbReference type="InterPro" id="IPR017927">
    <property type="entry name" value="FAD-bd_FR_type"/>
</dbReference>
<dbReference type="InterPro" id="IPR012675">
    <property type="entry name" value="Beta-grasp_dom_sf"/>
</dbReference>
<keyword evidence="2" id="KW-0001">2Fe-2S</keyword>
<evidence type="ECO:0000313" key="9">
    <source>
        <dbReference type="EMBL" id="GLS13782.1"/>
    </source>
</evidence>
<keyword evidence="3" id="KW-0479">Metal-binding</keyword>
<feature type="domain" description="FAD-binding FR-type" evidence="8">
    <location>
        <begin position="3"/>
        <end position="104"/>
    </location>
</feature>
<dbReference type="SUPFAM" id="SSF63380">
    <property type="entry name" value="Riboflavin synthase domain-like"/>
    <property type="match status" value="1"/>
</dbReference>
<evidence type="ECO:0000259" key="7">
    <source>
        <dbReference type="PROSITE" id="PS51085"/>
    </source>
</evidence>
<dbReference type="InterPro" id="IPR001433">
    <property type="entry name" value="OxRdtase_FAD/NAD-bd"/>
</dbReference>
<dbReference type="Proteomes" id="UP001156903">
    <property type="component" value="Unassembled WGS sequence"/>
</dbReference>
<dbReference type="PROSITE" id="PS51384">
    <property type="entry name" value="FAD_FR"/>
    <property type="match status" value="1"/>
</dbReference>
<evidence type="ECO:0000256" key="4">
    <source>
        <dbReference type="ARBA" id="ARBA00023002"/>
    </source>
</evidence>
<reference evidence="10" key="1">
    <citation type="journal article" date="2019" name="Int. J. Syst. Evol. Microbiol.">
        <title>The Global Catalogue of Microorganisms (GCM) 10K type strain sequencing project: providing services to taxonomists for standard genome sequencing and annotation.</title>
        <authorList>
            <consortium name="The Broad Institute Genomics Platform"/>
            <consortium name="The Broad Institute Genome Sequencing Center for Infectious Disease"/>
            <person name="Wu L."/>
            <person name="Ma J."/>
        </authorList>
    </citation>
    <scope>NUCLEOTIDE SEQUENCE [LARGE SCALE GENOMIC DNA]</scope>
    <source>
        <strain evidence="10">NBRC 109341</strain>
    </source>
</reference>
<dbReference type="PANTHER" id="PTHR47354">
    <property type="entry name" value="NADH OXIDOREDUCTASE HCR"/>
    <property type="match status" value="1"/>
</dbReference>
<gene>
    <name evidence="9" type="ORF">GCM10007935_12120</name>
</gene>
<evidence type="ECO:0000256" key="6">
    <source>
        <dbReference type="ARBA" id="ARBA00023014"/>
    </source>
</evidence>
<dbReference type="Pfam" id="PF00111">
    <property type="entry name" value="Fer2"/>
    <property type="match status" value="1"/>
</dbReference>
<protein>
    <submittedName>
        <fullName evidence="9">Oxidoreductase</fullName>
    </submittedName>
</protein>
<dbReference type="PROSITE" id="PS00197">
    <property type="entry name" value="2FE2S_FER_1"/>
    <property type="match status" value="1"/>
</dbReference>
<evidence type="ECO:0000256" key="3">
    <source>
        <dbReference type="ARBA" id="ARBA00022723"/>
    </source>
</evidence>
<organism evidence="9 10">
    <name type="scientific">Hydrogenophaga electricum</name>
    <dbReference type="NCBI Taxonomy" id="1230953"/>
    <lineage>
        <taxon>Bacteria</taxon>
        <taxon>Pseudomonadati</taxon>
        <taxon>Pseudomonadota</taxon>
        <taxon>Betaproteobacteria</taxon>
        <taxon>Burkholderiales</taxon>
        <taxon>Comamonadaceae</taxon>
        <taxon>Hydrogenophaga</taxon>
    </lineage>
</organism>
<dbReference type="EMBL" id="BSPB01000006">
    <property type="protein sequence ID" value="GLS13782.1"/>
    <property type="molecule type" value="Genomic_DNA"/>
</dbReference>
<keyword evidence="1" id="KW-0285">Flavoprotein</keyword>
<dbReference type="Gene3D" id="2.40.30.10">
    <property type="entry name" value="Translation factors"/>
    <property type="match status" value="1"/>
</dbReference>
<dbReference type="InterPro" id="IPR050415">
    <property type="entry name" value="MRET"/>
</dbReference>
<dbReference type="Gene3D" id="3.40.50.80">
    <property type="entry name" value="Nucleotide-binding domain of ferredoxin-NADP reductase (FNR) module"/>
    <property type="match status" value="1"/>
</dbReference>
<dbReference type="SUPFAM" id="SSF54292">
    <property type="entry name" value="2Fe-2S ferredoxin-like"/>
    <property type="match status" value="1"/>
</dbReference>
<keyword evidence="5" id="KW-0408">Iron</keyword>
<evidence type="ECO:0000256" key="1">
    <source>
        <dbReference type="ARBA" id="ARBA00022630"/>
    </source>
</evidence>
<dbReference type="CDD" id="cd00207">
    <property type="entry name" value="fer2"/>
    <property type="match status" value="1"/>
</dbReference>
<evidence type="ECO:0000259" key="8">
    <source>
        <dbReference type="PROSITE" id="PS51384"/>
    </source>
</evidence>
<sequence length="317" mass="34196">MPQETFTLQIRQIRLETDDVLSFELASPTQNPLPVAPAGAHLELHLPGALQRSYSLLDEGLGGCYRIAVKREPQSRGGSAWLHSQARVGQTLQAQAPRNDFALNEHAPESILIAGGIGITPLLAMARRLNRLGHRWSLHYAAPSPDRMAYRDCLQALAADGHGSLHTYCSSEDRRLDIAAVVRASGPQAHLYCCGPAGLIDDFITATQDRPPERVHYERFAARHAASTEGGYEALLARSGKTVKVSAGRTLLDAILDAGVDIPYACSQGVCGTCRTRVISGTPDHRDECLTEAERQSNEAIIPCCSGALSSTLVLDL</sequence>
<dbReference type="PROSITE" id="PS51085">
    <property type="entry name" value="2FE2S_FER_2"/>
    <property type="match status" value="1"/>
</dbReference>
<dbReference type="InterPro" id="IPR039261">
    <property type="entry name" value="FNR_nucleotide-bd"/>
</dbReference>
<dbReference type="Pfam" id="PF00175">
    <property type="entry name" value="NAD_binding_1"/>
    <property type="match status" value="1"/>
</dbReference>